<dbReference type="HOGENOM" id="CLU_2960959_0_0_1"/>
<dbReference type="InParanoid" id="H0EJA6"/>
<comment type="caution">
    <text evidence="1">The sequence shown here is derived from an EMBL/GenBank/DDBJ whole genome shotgun (WGS) entry which is preliminary data.</text>
</comment>
<protein>
    <submittedName>
        <fullName evidence="1">Uncharacterized protein</fullName>
    </submittedName>
</protein>
<name>H0EJA6_GLAL7</name>
<organism evidence="1 2">
    <name type="scientific">Glarea lozoyensis (strain ATCC 74030 / MF5533)</name>
    <dbReference type="NCBI Taxonomy" id="1104152"/>
    <lineage>
        <taxon>Eukaryota</taxon>
        <taxon>Fungi</taxon>
        <taxon>Dikarya</taxon>
        <taxon>Ascomycota</taxon>
        <taxon>Pezizomycotina</taxon>
        <taxon>Leotiomycetes</taxon>
        <taxon>Helotiales</taxon>
        <taxon>Helotiaceae</taxon>
        <taxon>Glarea</taxon>
    </lineage>
</organism>
<dbReference type="EMBL" id="AGUE01000054">
    <property type="protein sequence ID" value="EHL01394.1"/>
    <property type="molecule type" value="Genomic_DNA"/>
</dbReference>
<reference evidence="1 2" key="1">
    <citation type="journal article" date="2012" name="Eukaryot. Cell">
        <title>Genome sequence of the fungus Glarea lozoyensis: the first genome sequence of a species from the Helotiaceae family.</title>
        <authorList>
            <person name="Youssar L."/>
            <person name="Gruening B.A."/>
            <person name="Erxleben A."/>
            <person name="Guenther S."/>
            <person name="Huettel W."/>
        </authorList>
    </citation>
    <scope>NUCLEOTIDE SEQUENCE [LARGE SCALE GENOMIC DNA]</scope>
    <source>
        <strain evidence="2">ATCC 74030 / MF5533</strain>
    </source>
</reference>
<proteinExistence type="predicted"/>
<keyword evidence="2" id="KW-1185">Reference proteome</keyword>
<dbReference type="OrthoDB" id="6730379at2759"/>
<sequence length="59" mass="6884">MAATIFVAYCVGNIVGPQLIKSQTKSRHYPELWLGLVIWDKMAFQDLTDKENPYFQYML</sequence>
<evidence type="ECO:0000313" key="1">
    <source>
        <dbReference type="EMBL" id="EHL01394.1"/>
    </source>
</evidence>
<dbReference type="AlphaFoldDB" id="H0EJA6"/>
<evidence type="ECO:0000313" key="2">
    <source>
        <dbReference type="Proteomes" id="UP000005446"/>
    </source>
</evidence>
<dbReference type="Proteomes" id="UP000005446">
    <property type="component" value="Unassembled WGS sequence"/>
</dbReference>
<gene>
    <name evidence="1" type="ORF">M7I_2608</name>
</gene>
<accession>H0EJA6</accession>